<reference evidence="2 3" key="1">
    <citation type="submission" date="2018-12" db="EMBL/GenBank/DDBJ databases">
        <title>Rubrispira sanarue gen. nov., sp., nov., a member of the order Silvanigrellales, isolated from a brackish lake in Hamamatsu Japan.</title>
        <authorList>
            <person name="Maejima Y."/>
            <person name="Iino T."/>
            <person name="Muraguchi Y."/>
            <person name="Fukuda K."/>
            <person name="Nojiri H."/>
            <person name="Ohkuma M."/>
            <person name="Moriuchi R."/>
            <person name="Dohra H."/>
            <person name="Kimbara K."/>
            <person name="Shintani M."/>
        </authorList>
    </citation>
    <scope>NUCLEOTIDE SEQUENCE [LARGE SCALE GENOMIC DNA]</scope>
    <source>
        <strain evidence="2 3">RF1110005</strain>
    </source>
</reference>
<evidence type="ECO:0000313" key="2">
    <source>
        <dbReference type="EMBL" id="BBH53838.1"/>
    </source>
</evidence>
<protein>
    <submittedName>
        <fullName evidence="2">Uncharacterized protein</fullName>
    </submittedName>
</protein>
<dbReference type="RefSeq" id="WP_172603906.1">
    <property type="nucleotide sequence ID" value="NZ_AP019368.1"/>
</dbReference>
<sequence length="49" mass="5605">MTSPTDKTNRCREAKKVKMGKKDKNKLRRTGTTPSLFTLNKPTPNELKN</sequence>
<evidence type="ECO:0000256" key="1">
    <source>
        <dbReference type="SAM" id="MobiDB-lite"/>
    </source>
</evidence>
<name>A0A4P2VM74_FLUSA</name>
<dbReference type="AlphaFoldDB" id="A0A4P2VM74"/>
<dbReference type="EMBL" id="AP019368">
    <property type="protein sequence ID" value="BBH53838.1"/>
    <property type="molecule type" value="Genomic_DNA"/>
</dbReference>
<organism evidence="2 3">
    <name type="scientific">Fluviispira sanaruensis</name>
    <dbReference type="NCBI Taxonomy" id="2493639"/>
    <lineage>
        <taxon>Bacteria</taxon>
        <taxon>Pseudomonadati</taxon>
        <taxon>Bdellovibrionota</taxon>
        <taxon>Oligoflexia</taxon>
        <taxon>Silvanigrellales</taxon>
        <taxon>Silvanigrellaceae</taxon>
        <taxon>Fluviispira</taxon>
    </lineage>
</organism>
<accession>A0A4P2VM74</accession>
<feature type="region of interest" description="Disordered" evidence="1">
    <location>
        <begin position="1"/>
        <end position="49"/>
    </location>
</feature>
<feature type="compositionally biased region" description="Polar residues" evidence="1">
    <location>
        <begin position="30"/>
        <end position="43"/>
    </location>
</feature>
<dbReference type="Proteomes" id="UP000291236">
    <property type="component" value="Chromosome"/>
</dbReference>
<proteinExistence type="predicted"/>
<evidence type="ECO:0000313" key="3">
    <source>
        <dbReference type="Proteomes" id="UP000291236"/>
    </source>
</evidence>
<dbReference type="KEGG" id="sbf:JCM31447_22910"/>
<feature type="compositionally biased region" description="Basic and acidic residues" evidence="1">
    <location>
        <begin position="7"/>
        <end position="22"/>
    </location>
</feature>
<keyword evidence="3" id="KW-1185">Reference proteome</keyword>
<gene>
    <name evidence="2" type="ORF">JCM31447_22910</name>
</gene>